<dbReference type="InterPro" id="IPR039374">
    <property type="entry name" value="SIP_fam"/>
</dbReference>
<dbReference type="SUPFAM" id="SSF63380">
    <property type="entry name" value="Riboflavin synthase domain-like"/>
    <property type="match status" value="1"/>
</dbReference>
<gene>
    <name evidence="3" type="ORF">GGR43_002869</name>
</gene>
<dbReference type="Pfam" id="PF04954">
    <property type="entry name" value="SIP"/>
    <property type="match status" value="1"/>
</dbReference>
<evidence type="ECO:0000256" key="1">
    <source>
        <dbReference type="ARBA" id="ARBA00035644"/>
    </source>
</evidence>
<dbReference type="Proteomes" id="UP000571950">
    <property type="component" value="Unassembled WGS sequence"/>
</dbReference>
<dbReference type="RefSeq" id="WP_223177464.1">
    <property type="nucleotide sequence ID" value="NZ_BSPS01000033.1"/>
</dbReference>
<proteinExistence type="inferred from homology"/>
<dbReference type="Pfam" id="PF08021">
    <property type="entry name" value="FAD_binding_9"/>
    <property type="match status" value="2"/>
</dbReference>
<dbReference type="Gene3D" id="3.40.50.80">
    <property type="entry name" value="Nucleotide-binding domain of ferredoxin-NADP reductase (FNR) module"/>
    <property type="match status" value="1"/>
</dbReference>
<dbReference type="PANTHER" id="PTHR30157">
    <property type="entry name" value="FERRIC REDUCTASE, NADPH-DEPENDENT"/>
    <property type="match status" value="1"/>
</dbReference>
<feature type="domain" description="FAD-binding FR-type" evidence="2">
    <location>
        <begin position="14"/>
        <end position="122"/>
    </location>
</feature>
<evidence type="ECO:0000313" key="4">
    <source>
        <dbReference type="Proteomes" id="UP000571950"/>
    </source>
</evidence>
<dbReference type="GO" id="GO:0016491">
    <property type="term" value="F:oxidoreductase activity"/>
    <property type="evidence" value="ECO:0007669"/>
    <property type="project" value="InterPro"/>
</dbReference>
<organism evidence="3 4">
    <name type="scientific">Sphingobium jiangsuense</name>
    <dbReference type="NCBI Taxonomy" id="870476"/>
    <lineage>
        <taxon>Bacteria</taxon>
        <taxon>Pseudomonadati</taxon>
        <taxon>Pseudomonadota</taxon>
        <taxon>Alphaproteobacteria</taxon>
        <taxon>Sphingomonadales</taxon>
        <taxon>Sphingomonadaceae</taxon>
        <taxon>Sphingobium</taxon>
    </lineage>
</organism>
<dbReference type="AlphaFoldDB" id="A0A7W6FQH7"/>
<dbReference type="EMBL" id="JACIDT010000010">
    <property type="protein sequence ID" value="MBB3927146.1"/>
    <property type="molecule type" value="Genomic_DNA"/>
</dbReference>
<dbReference type="InterPro" id="IPR013113">
    <property type="entry name" value="SIP_FAD-bd"/>
</dbReference>
<dbReference type="PANTHER" id="PTHR30157:SF0">
    <property type="entry name" value="NADPH-DEPENDENT FERRIC-CHELATE REDUCTASE"/>
    <property type="match status" value="1"/>
</dbReference>
<comment type="caution">
    <text evidence="3">The sequence shown here is derived from an EMBL/GenBank/DDBJ whole genome shotgun (WGS) entry which is preliminary data.</text>
</comment>
<reference evidence="3 4" key="1">
    <citation type="submission" date="2020-08" db="EMBL/GenBank/DDBJ databases">
        <title>Genomic Encyclopedia of Type Strains, Phase IV (KMG-IV): sequencing the most valuable type-strain genomes for metagenomic binning, comparative biology and taxonomic classification.</title>
        <authorList>
            <person name="Goeker M."/>
        </authorList>
    </citation>
    <scope>NUCLEOTIDE SEQUENCE [LARGE SCALE GENOMIC DNA]</scope>
    <source>
        <strain evidence="3 4">DSM 26189</strain>
    </source>
</reference>
<sequence length="251" mass="28117">MEEERRIIRMRHETRRRTLTVAAREQVTPNLLSIRFTSDELHDFISASADDHVKLFVPDAAREGERPPMRDYTPRSFDADEGEIVIEFALHDDPGPATAWAMAARPGDSIQIGGPRGSVVIPDSYDWYWLIGDETALPSIARRIGEWPYCSIYALVAVTGAEEEIAFERRPGLTVDWAHRPAAAAHDPAALLDRIRDRPFPQGDGFIWIAAEAGVARALRQHVLDRGHPPARMKAAGYWTHGAADTTERFD</sequence>
<protein>
    <submittedName>
        <fullName evidence="3">NADPH-dependent ferric siderophore reductase</fullName>
    </submittedName>
</protein>
<dbReference type="InterPro" id="IPR017938">
    <property type="entry name" value="Riboflavin_synthase-like_b-brl"/>
</dbReference>
<keyword evidence="4" id="KW-1185">Reference proteome</keyword>
<dbReference type="CDD" id="cd06193">
    <property type="entry name" value="siderophore_interacting"/>
    <property type="match status" value="1"/>
</dbReference>
<evidence type="ECO:0000259" key="2">
    <source>
        <dbReference type="PROSITE" id="PS51384"/>
    </source>
</evidence>
<dbReference type="InterPro" id="IPR039261">
    <property type="entry name" value="FNR_nucleotide-bd"/>
</dbReference>
<name>A0A7W6FQH7_9SPHN</name>
<evidence type="ECO:0000313" key="3">
    <source>
        <dbReference type="EMBL" id="MBB3927146.1"/>
    </source>
</evidence>
<dbReference type="InterPro" id="IPR007037">
    <property type="entry name" value="SIP_rossman_dom"/>
</dbReference>
<dbReference type="PROSITE" id="PS51384">
    <property type="entry name" value="FAD_FR"/>
    <property type="match status" value="1"/>
</dbReference>
<comment type="similarity">
    <text evidence="1">Belongs to the SIP oxidoreductase family.</text>
</comment>
<accession>A0A7W6FQH7</accession>
<dbReference type="Gene3D" id="2.40.30.10">
    <property type="entry name" value="Translation factors"/>
    <property type="match status" value="1"/>
</dbReference>
<dbReference type="InterPro" id="IPR017927">
    <property type="entry name" value="FAD-bd_FR_type"/>
</dbReference>